<keyword evidence="2" id="KW-0597">Phosphoprotein</keyword>
<evidence type="ECO:0000256" key="2">
    <source>
        <dbReference type="ARBA" id="ARBA00022553"/>
    </source>
</evidence>
<evidence type="ECO:0000313" key="4">
    <source>
        <dbReference type="EMBL" id="KAK9887055.1"/>
    </source>
</evidence>
<gene>
    <name evidence="4" type="ORF">WA026_019980</name>
</gene>
<name>A0AAW1V0T9_9CUCU</name>
<protein>
    <submittedName>
        <fullName evidence="4">Uncharacterized protein</fullName>
    </submittedName>
</protein>
<dbReference type="PANTHER" id="PTHR28664:SF4">
    <property type="entry name" value="TIGHT JUNCTION-ASSOCIATED PROTEIN 1"/>
    <property type="match status" value="1"/>
</dbReference>
<evidence type="ECO:0000313" key="5">
    <source>
        <dbReference type="Proteomes" id="UP001431783"/>
    </source>
</evidence>
<accession>A0AAW1V0T9</accession>
<dbReference type="Proteomes" id="UP001431783">
    <property type="component" value="Unassembled WGS sequence"/>
</dbReference>
<dbReference type="EMBL" id="JARQZJ010000104">
    <property type="protein sequence ID" value="KAK9887055.1"/>
    <property type="molecule type" value="Genomic_DNA"/>
</dbReference>
<evidence type="ECO:0000256" key="1">
    <source>
        <dbReference type="ARBA" id="ARBA00004170"/>
    </source>
</evidence>
<reference evidence="4 5" key="1">
    <citation type="submission" date="2023-03" db="EMBL/GenBank/DDBJ databases">
        <title>Genome insight into feeding habits of ladybird beetles.</title>
        <authorList>
            <person name="Li H.-S."/>
            <person name="Huang Y.-H."/>
            <person name="Pang H."/>
        </authorList>
    </citation>
    <scope>NUCLEOTIDE SEQUENCE [LARGE SCALE GENOMIC DNA]</scope>
    <source>
        <strain evidence="4">SYSU_2023b</strain>
        <tissue evidence="4">Whole body</tissue>
    </source>
</reference>
<keyword evidence="3" id="KW-0472">Membrane</keyword>
<evidence type="ECO:0000256" key="3">
    <source>
        <dbReference type="ARBA" id="ARBA00023136"/>
    </source>
</evidence>
<dbReference type="PANTHER" id="PTHR28664">
    <property type="entry name" value="TIGHT JUNCTION-ASSOCIATED PROTEIN 1"/>
    <property type="match status" value="1"/>
</dbReference>
<dbReference type="AlphaFoldDB" id="A0AAW1V0T9"/>
<organism evidence="4 5">
    <name type="scientific">Henosepilachna vigintioctopunctata</name>
    <dbReference type="NCBI Taxonomy" id="420089"/>
    <lineage>
        <taxon>Eukaryota</taxon>
        <taxon>Metazoa</taxon>
        <taxon>Ecdysozoa</taxon>
        <taxon>Arthropoda</taxon>
        <taxon>Hexapoda</taxon>
        <taxon>Insecta</taxon>
        <taxon>Pterygota</taxon>
        <taxon>Neoptera</taxon>
        <taxon>Endopterygota</taxon>
        <taxon>Coleoptera</taxon>
        <taxon>Polyphaga</taxon>
        <taxon>Cucujiformia</taxon>
        <taxon>Coccinelloidea</taxon>
        <taxon>Coccinellidae</taxon>
        <taxon>Epilachninae</taxon>
        <taxon>Epilachnini</taxon>
        <taxon>Henosepilachna</taxon>
    </lineage>
</organism>
<comment type="subcellular location">
    <subcellularLocation>
        <location evidence="1">Membrane</location>
        <topology evidence="1">Peripheral membrane protein</topology>
    </subcellularLocation>
</comment>
<sequence length="485" mass="55292">MRWEKVPRLSDAHKRVQRVNQGLEDKLLKLVDACETDKNALTKDVAVLSEKLAEANYSVKKLTDSNERYKNDVNVAIQFLQCKQSNFVAHKFDSLPSEIQTEVSAFMTHKKKPEERKLVEPKSIKVPIPTFPPTAMFYSIPKSPNEERKEVQPLTPPAAPVDVVSAAIMAKVLEERQRERMCIKHCDTCTCSKTLQLTDPNRYHNTSTQTEVIGHSCKTCNDLSQANFQLTKLHRSADIPKVPNFELENCNNIVKVQPNNFLVEKSSSNASSLMELDGNLSLEFSNGKLEPNIKNSSINFLDENNRMNELSPLLEDSRSQNKVENRRYQGLPNGHAEQFCSIESDISSNRDNKLRVTLAPSLISRTTHGDKAKAKTNLVHAHRNTDHEIINMEPSYTINIIGDSSSKTEKTVINERVQSQGSHLVHKDGNFEILDRSKYHEMEENVKRFLFKKTELWKEQTESYVRVDRVSSDLKNSFSHTQTEI</sequence>
<dbReference type="InterPro" id="IPR043441">
    <property type="entry name" value="Tjap1/BEGAIN"/>
</dbReference>
<keyword evidence="5" id="KW-1185">Reference proteome</keyword>
<comment type="caution">
    <text evidence="4">The sequence shown here is derived from an EMBL/GenBank/DDBJ whole genome shotgun (WGS) entry which is preliminary data.</text>
</comment>
<proteinExistence type="predicted"/>
<dbReference type="GO" id="GO:0016020">
    <property type="term" value="C:membrane"/>
    <property type="evidence" value="ECO:0007669"/>
    <property type="project" value="UniProtKB-SubCell"/>
</dbReference>